<feature type="region of interest" description="Disordered" evidence="6">
    <location>
        <begin position="211"/>
        <end position="257"/>
    </location>
</feature>
<comment type="subcellular location">
    <subcellularLocation>
        <location evidence="1">Cell membrane</location>
        <topology evidence="1">Multi-pass membrane protein</topology>
    </subcellularLocation>
</comment>
<dbReference type="RefSeq" id="WP_079645162.1">
    <property type="nucleotide sequence ID" value="NZ_FUZF01000019.1"/>
</dbReference>
<evidence type="ECO:0000256" key="7">
    <source>
        <dbReference type="SAM" id="Phobius"/>
    </source>
</evidence>
<dbReference type="GO" id="GO:0005886">
    <property type="term" value="C:plasma membrane"/>
    <property type="evidence" value="ECO:0007669"/>
    <property type="project" value="UniProtKB-SubCell"/>
</dbReference>
<dbReference type="EMBL" id="FUZF01000019">
    <property type="protein sequence ID" value="SKC00322.1"/>
    <property type="molecule type" value="Genomic_DNA"/>
</dbReference>
<reference evidence="11" key="1">
    <citation type="submission" date="2017-02" db="EMBL/GenBank/DDBJ databases">
        <authorList>
            <person name="Varghese N."/>
            <person name="Submissions S."/>
        </authorList>
    </citation>
    <scope>NUCLEOTIDE SEQUENCE [LARGE SCALE GENOMIC DNA]</scope>
    <source>
        <strain evidence="11">DSM 24091</strain>
    </source>
</reference>
<feature type="transmembrane region" description="Helical" evidence="7">
    <location>
        <begin position="15"/>
        <end position="37"/>
    </location>
</feature>
<feature type="domain" description="ABC3 transporter permease C-terminal" evidence="8">
    <location>
        <begin position="332"/>
        <end position="449"/>
    </location>
</feature>
<evidence type="ECO:0000256" key="6">
    <source>
        <dbReference type="SAM" id="MobiDB-lite"/>
    </source>
</evidence>
<keyword evidence="2" id="KW-1003">Cell membrane</keyword>
<feature type="transmembrane region" description="Helical" evidence="7">
    <location>
        <begin position="373"/>
        <end position="404"/>
    </location>
</feature>
<proteinExistence type="predicted"/>
<sequence length="457" mass="49541">MNTFALVWKNITQQWGATLLSIVLTAFGVAILLVIYISGDTFEKQLENNSKNVDLVIGAKGSPMQLILSSLYHVDNPTGNISLAEANKIAENPFVQLAVPISLGDNYKGHRIIGTDTSFMGLYELKMAEGKLWSKSFEIVLGAEVARKHQLKIGDEIHSAHGLSADAHVHDDHPFKVVGILSPARSVVDNLILSNLASVWEVHGIAHEGEHIHGPDCDHDHDHNHDHGDGDHNHQHATAHEHTHDHVEAEEGLVKEKPIMESPTMVKSIGQDMIEDHGVEITALLVKYSSPAAIGVLPRLVNQSTHMQAASPAIESSRIFSLLGVGLDSLAILAYVIMLIAALSVFISLYNALKDRRYDMAIMRTMGATKAKLFTLVVAEGLVITLIGGVIGLLLGHSILYYISTQTSQSADFIEAFKLYPNELLILAAAIALGVIAALIPAFKAYNTTISKTLASK</sequence>
<dbReference type="OrthoDB" id="9784014at2"/>
<dbReference type="AlphaFoldDB" id="A0A1T5FW06"/>
<feature type="transmembrane region" description="Helical" evidence="7">
    <location>
        <begin position="424"/>
        <end position="443"/>
    </location>
</feature>
<keyword evidence="11" id="KW-1185">Reference proteome</keyword>
<evidence type="ECO:0000256" key="5">
    <source>
        <dbReference type="ARBA" id="ARBA00023136"/>
    </source>
</evidence>
<dbReference type="InterPro" id="IPR025857">
    <property type="entry name" value="MacB_PCD"/>
</dbReference>
<evidence type="ECO:0000259" key="9">
    <source>
        <dbReference type="Pfam" id="PF12704"/>
    </source>
</evidence>
<evidence type="ECO:0000313" key="11">
    <source>
        <dbReference type="Proteomes" id="UP000190150"/>
    </source>
</evidence>
<keyword evidence="5 7" id="KW-0472">Membrane</keyword>
<evidence type="ECO:0000256" key="3">
    <source>
        <dbReference type="ARBA" id="ARBA00022692"/>
    </source>
</evidence>
<organism evidence="10 11">
    <name type="scientific">Sphingobacterium nematocida</name>
    <dbReference type="NCBI Taxonomy" id="1513896"/>
    <lineage>
        <taxon>Bacteria</taxon>
        <taxon>Pseudomonadati</taxon>
        <taxon>Bacteroidota</taxon>
        <taxon>Sphingobacteriia</taxon>
        <taxon>Sphingobacteriales</taxon>
        <taxon>Sphingobacteriaceae</taxon>
        <taxon>Sphingobacterium</taxon>
    </lineage>
</organism>
<name>A0A1T5FW06_9SPHI</name>
<dbReference type="Proteomes" id="UP000190150">
    <property type="component" value="Unassembled WGS sequence"/>
</dbReference>
<gene>
    <name evidence="10" type="ORF">SAMN05660841_03567</name>
</gene>
<dbReference type="InterPro" id="IPR003838">
    <property type="entry name" value="ABC3_permease_C"/>
</dbReference>
<protein>
    <submittedName>
        <fullName evidence="10">Putative ABC transport system permease protein</fullName>
    </submittedName>
</protein>
<evidence type="ECO:0000256" key="1">
    <source>
        <dbReference type="ARBA" id="ARBA00004651"/>
    </source>
</evidence>
<evidence type="ECO:0000259" key="8">
    <source>
        <dbReference type="Pfam" id="PF02687"/>
    </source>
</evidence>
<dbReference type="InterPro" id="IPR051125">
    <property type="entry name" value="ABC-4/HrtB_transporter"/>
</dbReference>
<feature type="transmembrane region" description="Helical" evidence="7">
    <location>
        <begin position="332"/>
        <end position="353"/>
    </location>
</feature>
<dbReference type="STRING" id="1513896.SAMN05660841_03567"/>
<evidence type="ECO:0000256" key="4">
    <source>
        <dbReference type="ARBA" id="ARBA00022989"/>
    </source>
</evidence>
<evidence type="ECO:0000313" key="10">
    <source>
        <dbReference type="EMBL" id="SKC00322.1"/>
    </source>
</evidence>
<dbReference type="PANTHER" id="PTHR43738:SF2">
    <property type="entry name" value="ABC TRANSPORTER PERMEASE"/>
    <property type="match status" value="1"/>
</dbReference>
<dbReference type="Pfam" id="PF12704">
    <property type="entry name" value="MacB_PCD"/>
    <property type="match status" value="1"/>
</dbReference>
<accession>A0A1T5FW06</accession>
<feature type="domain" description="MacB-like periplasmic core" evidence="9">
    <location>
        <begin position="18"/>
        <end position="185"/>
    </location>
</feature>
<dbReference type="PANTHER" id="PTHR43738">
    <property type="entry name" value="ABC TRANSPORTER, MEMBRANE PROTEIN"/>
    <property type="match status" value="1"/>
</dbReference>
<dbReference type="Pfam" id="PF02687">
    <property type="entry name" value="FtsX"/>
    <property type="match status" value="1"/>
</dbReference>
<evidence type="ECO:0000256" key="2">
    <source>
        <dbReference type="ARBA" id="ARBA00022475"/>
    </source>
</evidence>
<keyword evidence="4 7" id="KW-1133">Transmembrane helix</keyword>
<keyword evidence="3 7" id="KW-0812">Transmembrane</keyword>